<accession>A0A2S4VQB8</accession>
<feature type="chain" id="PRO_5015496661" evidence="2">
    <location>
        <begin position="19"/>
        <end position="186"/>
    </location>
</feature>
<organism evidence="3 4">
    <name type="scientific">Puccinia striiformis</name>
    <dbReference type="NCBI Taxonomy" id="27350"/>
    <lineage>
        <taxon>Eukaryota</taxon>
        <taxon>Fungi</taxon>
        <taxon>Dikarya</taxon>
        <taxon>Basidiomycota</taxon>
        <taxon>Pucciniomycotina</taxon>
        <taxon>Pucciniomycetes</taxon>
        <taxon>Pucciniales</taxon>
        <taxon>Pucciniaceae</taxon>
        <taxon>Puccinia</taxon>
    </lineage>
</organism>
<evidence type="ECO:0000256" key="1">
    <source>
        <dbReference type="SAM" id="MobiDB-lite"/>
    </source>
</evidence>
<feature type="signal peptide" evidence="2">
    <location>
        <begin position="1"/>
        <end position="18"/>
    </location>
</feature>
<name>A0A2S4VQB8_9BASI</name>
<keyword evidence="2" id="KW-0732">Signal</keyword>
<evidence type="ECO:0000313" key="4">
    <source>
        <dbReference type="Proteomes" id="UP000239156"/>
    </source>
</evidence>
<protein>
    <submittedName>
        <fullName evidence="3">Uncharacterized protein</fullName>
    </submittedName>
</protein>
<comment type="caution">
    <text evidence="3">The sequence shown here is derived from an EMBL/GenBank/DDBJ whole genome shotgun (WGS) entry which is preliminary data.</text>
</comment>
<dbReference type="EMBL" id="PKSL01000036">
    <property type="protein sequence ID" value="POW11734.1"/>
    <property type="molecule type" value="Genomic_DNA"/>
</dbReference>
<evidence type="ECO:0000313" key="3">
    <source>
        <dbReference type="EMBL" id="POW11734.1"/>
    </source>
</evidence>
<sequence>MLFKYLLAPVALAASVVCYPPGYSGQSPSIRPSPDYVNTNVDFNTCTRKFEQAREPLASSCRAHSVQEATSKLSGLYEPVHTLSNKLHVAIRVTPRSRSSTVARLFPSSAASKGLSTLLVDTQRLFKAPKKPSSSSTLNLSISSTTSPPLVLTLTKFSVNPPTSDSKAGKNLASASPEKLGLYGEN</sequence>
<gene>
    <name evidence="3" type="ORF">PSTT_05012</name>
</gene>
<reference evidence="3" key="1">
    <citation type="submission" date="2017-12" db="EMBL/GenBank/DDBJ databases">
        <title>Gene loss provides genomic basis for host adaptation in cereal stripe rust fungi.</title>
        <authorList>
            <person name="Xia C."/>
        </authorList>
    </citation>
    <scope>NUCLEOTIDE SEQUENCE [LARGE SCALE GENOMIC DNA]</scope>
    <source>
        <strain evidence="3">93-210</strain>
    </source>
</reference>
<dbReference type="Proteomes" id="UP000239156">
    <property type="component" value="Unassembled WGS sequence"/>
</dbReference>
<keyword evidence="4" id="KW-1185">Reference proteome</keyword>
<dbReference type="AlphaFoldDB" id="A0A2S4VQB8"/>
<feature type="region of interest" description="Disordered" evidence="1">
    <location>
        <begin position="161"/>
        <end position="186"/>
    </location>
</feature>
<dbReference type="VEuPathDB" id="FungiDB:PSTT_05012"/>
<evidence type="ECO:0000256" key="2">
    <source>
        <dbReference type="SAM" id="SignalP"/>
    </source>
</evidence>
<proteinExistence type="predicted"/>